<dbReference type="EMBL" id="JAGKSB010000006">
    <property type="protein sequence ID" value="MBP3943358.1"/>
    <property type="molecule type" value="Genomic_DNA"/>
</dbReference>
<feature type="domain" description="D-isomer specific 2-hydroxyacid dehydrogenase catalytic" evidence="2">
    <location>
        <begin position="4"/>
        <end position="99"/>
    </location>
</feature>
<sequence>MKVVVYNIKPAEKEFLALANGKTHNLTMIGNSLTEKTLEFAKGKDVVVISKYDNLCADLLMKLYNFGIKKIITRSLSMNHIDLQVADCLNMHIVNIPLADQTDQGIAEQTIKNISFWKK</sequence>
<dbReference type="AlphaFoldDB" id="A0A8T4HDD2"/>
<comment type="caution">
    <text evidence="3">The sequence shown here is derived from an EMBL/GenBank/DDBJ whole genome shotgun (WGS) entry which is preliminary data.</text>
</comment>
<dbReference type="PANTHER" id="PTHR43026">
    <property type="entry name" value="2-HYDROXYACID DEHYDROGENASE HOMOLOG 1-RELATED"/>
    <property type="match status" value="1"/>
</dbReference>
<dbReference type="Proteomes" id="UP000679691">
    <property type="component" value="Unassembled WGS sequence"/>
</dbReference>
<protein>
    <submittedName>
        <fullName evidence="3">Lactate dehydrogenase</fullName>
    </submittedName>
</protein>
<dbReference type="RefSeq" id="WP_353546849.1">
    <property type="nucleotide sequence ID" value="NZ_JAGKSB010000006.1"/>
</dbReference>
<dbReference type="SUPFAM" id="SSF52283">
    <property type="entry name" value="Formate/glycerate dehydrogenase catalytic domain-like"/>
    <property type="match status" value="1"/>
</dbReference>
<organism evidence="3 4">
    <name type="scientific">Rhinopithecimicrobium faecis</name>
    <dbReference type="NCBI Taxonomy" id="2820698"/>
    <lineage>
        <taxon>Bacteria</taxon>
        <taxon>Pseudomonadati</taxon>
        <taxon>Bacteroidota</taxon>
        <taxon>Sphingobacteriia</taxon>
        <taxon>Sphingobacteriales</taxon>
        <taxon>Sphingobacteriaceae</taxon>
        <taxon>Rhinopithecimicrobium</taxon>
    </lineage>
</organism>
<evidence type="ECO:0000259" key="2">
    <source>
        <dbReference type="Pfam" id="PF00389"/>
    </source>
</evidence>
<dbReference type="Pfam" id="PF00389">
    <property type="entry name" value="2-Hacid_dh"/>
    <property type="match status" value="1"/>
</dbReference>
<keyword evidence="1" id="KW-0520">NAD</keyword>
<reference evidence="3" key="1">
    <citation type="submission" date="2021-03" db="EMBL/GenBank/DDBJ databases">
        <authorList>
            <person name="Lu T."/>
            <person name="Wang Q."/>
            <person name="Han X."/>
        </authorList>
    </citation>
    <scope>NUCLEOTIDE SEQUENCE</scope>
    <source>
        <strain evidence="3">WQ 2009</strain>
    </source>
</reference>
<dbReference type="InterPro" id="IPR006139">
    <property type="entry name" value="D-isomer_2_OHA_DH_cat_dom"/>
</dbReference>
<gene>
    <name evidence="3" type="ORF">J5U18_07240</name>
</gene>
<evidence type="ECO:0000313" key="4">
    <source>
        <dbReference type="Proteomes" id="UP000679691"/>
    </source>
</evidence>
<keyword evidence="4" id="KW-1185">Reference proteome</keyword>
<dbReference type="GO" id="GO:0008720">
    <property type="term" value="F:D-lactate dehydrogenase (NAD+) activity"/>
    <property type="evidence" value="ECO:0007669"/>
    <property type="project" value="TreeGrafter"/>
</dbReference>
<evidence type="ECO:0000313" key="3">
    <source>
        <dbReference type="EMBL" id="MBP3943358.1"/>
    </source>
</evidence>
<dbReference type="PANTHER" id="PTHR43026:SF1">
    <property type="entry name" value="2-HYDROXYACID DEHYDROGENASE HOMOLOG 1-RELATED"/>
    <property type="match status" value="1"/>
</dbReference>
<proteinExistence type="predicted"/>
<dbReference type="GO" id="GO:0051287">
    <property type="term" value="F:NAD binding"/>
    <property type="evidence" value="ECO:0007669"/>
    <property type="project" value="InterPro"/>
</dbReference>
<evidence type="ECO:0000256" key="1">
    <source>
        <dbReference type="ARBA" id="ARBA00023027"/>
    </source>
</evidence>
<accession>A0A8T4HDD2</accession>
<dbReference type="InterPro" id="IPR058205">
    <property type="entry name" value="D-LDH-like"/>
</dbReference>
<name>A0A8T4HDD2_9SPHI</name>
<dbReference type="Gene3D" id="3.40.50.720">
    <property type="entry name" value="NAD(P)-binding Rossmann-like Domain"/>
    <property type="match status" value="1"/>
</dbReference>